<name>A0A1Q9EJ05_SYMMI</name>
<dbReference type="Gene3D" id="3.40.50.150">
    <property type="entry name" value="Vaccinia Virus protein VP39"/>
    <property type="match status" value="1"/>
</dbReference>
<dbReference type="Gene3D" id="3.40.50.720">
    <property type="entry name" value="NAD(P)-binding Rossmann-like Domain"/>
    <property type="match status" value="1"/>
</dbReference>
<dbReference type="InterPro" id="IPR029063">
    <property type="entry name" value="SAM-dependent_MTases_sf"/>
</dbReference>
<accession>A0A1Q9EJ05</accession>
<dbReference type="AlphaFoldDB" id="A0A1Q9EJ05"/>
<dbReference type="InterPro" id="IPR036291">
    <property type="entry name" value="NAD(P)-bd_dom_sf"/>
</dbReference>
<dbReference type="CDD" id="cd05233">
    <property type="entry name" value="SDR_c"/>
    <property type="match status" value="1"/>
</dbReference>
<proteinExistence type="predicted"/>
<dbReference type="Proteomes" id="UP000186817">
    <property type="component" value="Unassembled WGS sequence"/>
</dbReference>
<organism evidence="1 2">
    <name type="scientific">Symbiodinium microadriaticum</name>
    <name type="common">Dinoflagellate</name>
    <name type="synonym">Zooxanthella microadriatica</name>
    <dbReference type="NCBI Taxonomy" id="2951"/>
    <lineage>
        <taxon>Eukaryota</taxon>
        <taxon>Sar</taxon>
        <taxon>Alveolata</taxon>
        <taxon>Dinophyceae</taxon>
        <taxon>Suessiales</taxon>
        <taxon>Symbiodiniaceae</taxon>
        <taxon>Symbiodinium</taxon>
    </lineage>
</organism>
<evidence type="ECO:0000313" key="1">
    <source>
        <dbReference type="EMBL" id="OLQ07434.1"/>
    </source>
</evidence>
<comment type="caution">
    <text evidence="1">The sequence shown here is derived from an EMBL/GenBank/DDBJ whole genome shotgun (WGS) entry which is preliminary data.</text>
</comment>
<dbReference type="InterPro" id="IPR002347">
    <property type="entry name" value="SDR_fam"/>
</dbReference>
<dbReference type="SUPFAM" id="SSF53335">
    <property type="entry name" value="S-adenosyl-L-methionine-dependent methyltransferases"/>
    <property type="match status" value="1"/>
</dbReference>
<dbReference type="Pfam" id="PF00106">
    <property type="entry name" value="adh_short"/>
    <property type="match status" value="1"/>
</dbReference>
<gene>
    <name evidence="1" type="ORF">AK812_SmicGene9170</name>
</gene>
<dbReference type="SUPFAM" id="SSF51735">
    <property type="entry name" value="NAD(P)-binding Rossmann-fold domains"/>
    <property type="match status" value="1"/>
</dbReference>
<sequence>MGSESEDWDLPPAEKLNVRSNMRMMVVMVRKAGPSRCLVGSSGIAQQELAGGQAALLAMDGFRRDPATGKATGDPVQQPLPIPWTLAATDECSDWERETHGKSWNLAMLKALRRWSHNGTGMRIGGHQPSGDGSSIWATTPVRKFLRYVFDYLKIRTFLDVPCGDMTWMPEVDLTGVEYFGGDLSSALVTSHLQRFAEDGRFANKFARFDITCMIPPRVDLIHARDVFMHIDTDLSLRAIRNFQRSGSKYLVVPHWPFFDGSSNEYHPADFELAYHNVHDLNPKASQVIGYHHYNLELPPYCFPAPLYWIRNSAIAERNGWLGVWALPALGRGQHSKCLARTAWFDTICDSRFNCFDTQEERRDCLAGNSRSGSPCCTALHLIQRLHSLDTGAMWFVEPQQVQSLCSDFVRLPTGSLLLEEQMTVCSRAVLALAEFAYETHTGNATHETRNESCSTVSVHARYPLLAEEDKVLSEQLQKQRLQWWDRAYRIHTHLGSSWSYQLNGRKLLMSLANHTAACDKLEQGCALFNPWEPQRCFPHHPLIRAWSPSCRKRPQIPRRPLRASPGPVRDWLGLRQDCGHSESEESSPVPQIRPHVSVTRALECAGLPWGPVAGEDYFETISFLSAVEDAPADTFNVIEVAGSLFWALKAAKAFKRRSSGGACKLIFFPTLPATSRELHHDGRRKLCNTTVYRSQINSGLLDSTLAAGHVDFLHADIFEEEQGQLILGSSFLQNVRHVFLKTHGHLHKILRAGLVERNFAISFDFVGKGFPRTLYGPIVFNGGVLAAKGRVGSSVGGAEGELMSHRCRKSETGDVRSCDGIGDSEADVGHDNEADGGYHGGGGGFPAVPRNFEPGWLMNMLYIETGAPTGLCDARFAYRKVDLDEVATECSKVGKVRTFPVDLSNREGVDSLASFVDSFGGCDVLVNNAGRVSPGSASEGDVDDWDKMIYLNLSPGSHPEAPEWSDATDSARNEQTQAACYGYLKLLKKWGALINLGSIAAIEGMSGSIYQGLRHDNIKVAWVLFDAEQLIHSMKRGALTPP</sequence>
<reference evidence="1 2" key="1">
    <citation type="submission" date="2016-02" db="EMBL/GenBank/DDBJ databases">
        <title>Genome analysis of coral dinoflagellate symbionts highlights evolutionary adaptations to a symbiotic lifestyle.</title>
        <authorList>
            <person name="Aranda M."/>
            <person name="Li Y."/>
            <person name="Liew Y.J."/>
            <person name="Baumgarten S."/>
            <person name="Simakov O."/>
            <person name="Wilson M."/>
            <person name="Piel J."/>
            <person name="Ashoor H."/>
            <person name="Bougouffa S."/>
            <person name="Bajic V.B."/>
            <person name="Ryu T."/>
            <person name="Ravasi T."/>
            <person name="Bayer T."/>
            <person name="Micklem G."/>
            <person name="Kim H."/>
            <person name="Bhak J."/>
            <person name="Lajeunesse T.C."/>
            <person name="Voolstra C.R."/>
        </authorList>
    </citation>
    <scope>NUCLEOTIDE SEQUENCE [LARGE SCALE GENOMIC DNA]</scope>
    <source>
        <strain evidence="1 2">CCMP2467</strain>
    </source>
</reference>
<dbReference type="EMBL" id="LSRX01000139">
    <property type="protein sequence ID" value="OLQ07434.1"/>
    <property type="molecule type" value="Genomic_DNA"/>
</dbReference>
<evidence type="ECO:0000313" key="2">
    <source>
        <dbReference type="Proteomes" id="UP000186817"/>
    </source>
</evidence>
<dbReference type="OrthoDB" id="9991036at2759"/>
<protein>
    <submittedName>
        <fullName evidence="1">Uncharacterized protein</fullName>
    </submittedName>
</protein>
<keyword evidence="2" id="KW-1185">Reference proteome</keyword>